<protein>
    <submittedName>
        <fullName evidence="6">Transcriptional regulator, LysR family</fullName>
    </submittedName>
</protein>
<dbReference type="InterPro" id="IPR000847">
    <property type="entry name" value="LysR_HTH_N"/>
</dbReference>
<evidence type="ECO:0000259" key="5">
    <source>
        <dbReference type="PROSITE" id="PS50931"/>
    </source>
</evidence>
<accession>A0A0H2XY90</accession>
<dbReference type="Gene3D" id="1.10.10.10">
    <property type="entry name" value="Winged helix-like DNA-binding domain superfamily/Winged helix DNA-binding domain"/>
    <property type="match status" value="1"/>
</dbReference>
<dbReference type="AlphaFoldDB" id="A0A0H2XY90"/>
<evidence type="ECO:0000313" key="6">
    <source>
        <dbReference type="EMBL" id="ABF79199.1"/>
    </source>
</evidence>
<evidence type="ECO:0000256" key="2">
    <source>
        <dbReference type="ARBA" id="ARBA00023015"/>
    </source>
</evidence>
<dbReference type="SUPFAM" id="SSF46785">
    <property type="entry name" value="Winged helix' DNA-binding domain"/>
    <property type="match status" value="1"/>
</dbReference>
<proteinExistence type="inferred from homology"/>
<evidence type="ECO:0000256" key="3">
    <source>
        <dbReference type="ARBA" id="ARBA00023125"/>
    </source>
</evidence>
<dbReference type="FunFam" id="1.10.10.10:FF:000001">
    <property type="entry name" value="LysR family transcriptional regulator"/>
    <property type="match status" value="1"/>
</dbReference>
<comment type="similarity">
    <text evidence="1">Belongs to the LysR transcriptional regulatory family.</text>
</comment>
<evidence type="ECO:0000256" key="1">
    <source>
        <dbReference type="ARBA" id="ARBA00009437"/>
    </source>
</evidence>
<keyword evidence="2" id="KW-0805">Transcription regulation</keyword>
<dbReference type="InterPro" id="IPR058163">
    <property type="entry name" value="LysR-type_TF_proteobact-type"/>
</dbReference>
<keyword evidence="4" id="KW-0804">Transcription</keyword>
<feature type="domain" description="HTH lysR-type" evidence="5">
    <location>
        <begin position="7"/>
        <end position="64"/>
    </location>
</feature>
<dbReference type="GO" id="GO:0006351">
    <property type="term" value="P:DNA-templated transcription"/>
    <property type="evidence" value="ECO:0007669"/>
    <property type="project" value="TreeGrafter"/>
</dbReference>
<dbReference type="GO" id="GO:0003700">
    <property type="term" value="F:DNA-binding transcription factor activity"/>
    <property type="evidence" value="ECO:0007669"/>
    <property type="project" value="InterPro"/>
</dbReference>
<reference evidence="6" key="1">
    <citation type="submission" date="2006-05" db="EMBL/GenBank/DDBJ databases">
        <title>Complete sequence of chromosome 2 of Burkholderia cenocepacia AU 1054.</title>
        <authorList>
            <consortium name="US DOE Joint Genome Institute"/>
            <person name="Copeland A."/>
            <person name="Lucas S."/>
            <person name="Lapidus A."/>
            <person name="Barry K."/>
            <person name="Detter J.C."/>
            <person name="Glavina del Rio T."/>
            <person name="Hammon N."/>
            <person name="Israni S."/>
            <person name="Dalin E."/>
            <person name="Tice H."/>
            <person name="Pitluck S."/>
            <person name="Chain P."/>
            <person name="Malfatti S."/>
            <person name="Shin M."/>
            <person name="Vergez L."/>
            <person name="Schmutz J."/>
            <person name="Larimer F."/>
            <person name="Land M."/>
            <person name="Hauser L."/>
            <person name="Kyrpides N."/>
            <person name="Lykidis A."/>
            <person name="LiPuma J.J."/>
            <person name="Konstantinidis K."/>
            <person name="Tiedje J.M."/>
            <person name="Richardson P."/>
        </authorList>
    </citation>
    <scope>NUCLEOTIDE SEQUENCE [LARGE SCALE GENOMIC DNA]</scope>
    <source>
        <strain evidence="6">AU 1054</strain>
    </source>
</reference>
<gene>
    <name evidence="6" type="ordered locus">Bcen_4313</name>
</gene>
<sequence>MSGTIMDDLNDLYYFVKVVEHGGFTQAGRALDVPKSTLSRRIAALEARYDVRLLQRTTRHFTVTETGREFYERCLAVLVEADAAREVIERRHAEPRGIVRVSCPTALLEFRVSELVARFMAIHPQVHVHLEATNRRVDLLSEGFDLALRVRFPPLEDSDLVMRVLADSPQRLVAAPQWLDGRTAPSDPAELIGVPSLDWGPARHHVWQLVGPNGEHAQLRHHPRFVTDDMHALRDAAIHGVGIVQLPCMVVEDDLRDGTLVDVLPGWAPKGGVVHAVFPSRRGLLPRVRLLIDFLAEHIRKD</sequence>
<dbReference type="GO" id="GO:0043565">
    <property type="term" value="F:sequence-specific DNA binding"/>
    <property type="evidence" value="ECO:0007669"/>
    <property type="project" value="TreeGrafter"/>
</dbReference>
<dbReference type="PANTHER" id="PTHR30537:SF31">
    <property type="entry name" value="TRANSCRIPTIONAL REGULATOR, LYSR FAMILY"/>
    <property type="match status" value="1"/>
</dbReference>
<keyword evidence="3" id="KW-0238">DNA-binding</keyword>
<evidence type="ECO:0000256" key="4">
    <source>
        <dbReference type="ARBA" id="ARBA00023163"/>
    </source>
</evidence>
<dbReference type="PROSITE" id="PS50931">
    <property type="entry name" value="HTH_LYSR"/>
    <property type="match status" value="1"/>
</dbReference>
<dbReference type="InterPro" id="IPR005119">
    <property type="entry name" value="LysR_subst-bd"/>
</dbReference>
<dbReference type="Gene3D" id="3.40.190.290">
    <property type="match status" value="1"/>
</dbReference>
<organism evidence="6">
    <name type="scientific">Burkholderia orbicola (strain AU 1054)</name>
    <dbReference type="NCBI Taxonomy" id="331271"/>
    <lineage>
        <taxon>Bacteria</taxon>
        <taxon>Pseudomonadati</taxon>
        <taxon>Pseudomonadota</taxon>
        <taxon>Betaproteobacteria</taxon>
        <taxon>Burkholderiales</taxon>
        <taxon>Burkholderiaceae</taxon>
        <taxon>Burkholderia</taxon>
        <taxon>Burkholderia cepacia complex</taxon>
        <taxon>Burkholderia orbicola</taxon>
    </lineage>
</organism>
<name>A0A0H2XY90_BURO1</name>
<dbReference type="EMBL" id="CP000379">
    <property type="protein sequence ID" value="ABF79199.1"/>
    <property type="molecule type" value="Genomic_DNA"/>
</dbReference>
<dbReference type="Pfam" id="PF03466">
    <property type="entry name" value="LysR_substrate"/>
    <property type="match status" value="1"/>
</dbReference>
<dbReference type="InterPro" id="IPR036388">
    <property type="entry name" value="WH-like_DNA-bd_sf"/>
</dbReference>
<dbReference type="Pfam" id="PF00126">
    <property type="entry name" value="HTH_1"/>
    <property type="match status" value="1"/>
</dbReference>
<dbReference type="InterPro" id="IPR036390">
    <property type="entry name" value="WH_DNA-bd_sf"/>
</dbReference>
<dbReference type="PANTHER" id="PTHR30537">
    <property type="entry name" value="HTH-TYPE TRANSCRIPTIONAL REGULATOR"/>
    <property type="match status" value="1"/>
</dbReference>
<dbReference type="HOGENOM" id="CLU_039613_16_2_4"/>
<dbReference type="CDD" id="cd08473">
    <property type="entry name" value="PBP2_CrgA_like_4"/>
    <property type="match status" value="1"/>
</dbReference>
<dbReference type="SUPFAM" id="SSF53850">
    <property type="entry name" value="Periplasmic binding protein-like II"/>
    <property type="match status" value="1"/>
</dbReference>